<evidence type="ECO:0000256" key="4">
    <source>
        <dbReference type="ARBA" id="ARBA00013935"/>
    </source>
</evidence>
<evidence type="ECO:0000256" key="11">
    <source>
        <dbReference type="ARBA" id="ARBA00045696"/>
    </source>
</evidence>
<evidence type="ECO:0000256" key="7">
    <source>
        <dbReference type="ARBA" id="ARBA00022786"/>
    </source>
</evidence>
<gene>
    <name evidence="13" type="ORF">OCBIM_22002629mg</name>
</gene>
<dbReference type="GO" id="GO:0070979">
    <property type="term" value="P:protein K11-linked ubiquitination"/>
    <property type="evidence" value="ECO:0007669"/>
    <property type="project" value="TreeGrafter"/>
</dbReference>
<evidence type="ECO:0000256" key="9">
    <source>
        <dbReference type="ARBA" id="ARBA00023306"/>
    </source>
</evidence>
<dbReference type="OrthoDB" id="25675at2759"/>
<dbReference type="PANTHER" id="PTHR28672:SF1">
    <property type="entry name" value="ANAPHASE-PROMOTING COMPLEX SUBUNIT 13"/>
    <property type="match status" value="1"/>
</dbReference>
<dbReference type="EMBL" id="KQ417023">
    <property type="protein sequence ID" value="KOF94151.1"/>
    <property type="molecule type" value="Genomic_DNA"/>
</dbReference>
<keyword evidence="7" id="KW-0833">Ubl conjugation pathway</keyword>
<dbReference type="GO" id="GO:0005680">
    <property type="term" value="C:anaphase-promoting complex"/>
    <property type="evidence" value="ECO:0007669"/>
    <property type="project" value="InterPro"/>
</dbReference>
<evidence type="ECO:0000256" key="3">
    <source>
        <dbReference type="ARBA" id="ARBA00006940"/>
    </source>
</evidence>
<dbReference type="InterPro" id="IPR008401">
    <property type="entry name" value="Apc13"/>
</dbReference>
<evidence type="ECO:0000256" key="12">
    <source>
        <dbReference type="SAM" id="MobiDB-lite"/>
    </source>
</evidence>
<dbReference type="STRING" id="37653.A0A0L8HY94"/>
<comment type="subcellular location">
    <subcellularLocation>
        <location evidence="1">Nucleus</location>
    </subcellularLocation>
</comment>
<dbReference type="Pfam" id="PF05839">
    <property type="entry name" value="Apc13p"/>
    <property type="match status" value="1"/>
</dbReference>
<feature type="region of interest" description="Disordered" evidence="12">
    <location>
        <begin position="68"/>
        <end position="87"/>
    </location>
</feature>
<evidence type="ECO:0000256" key="8">
    <source>
        <dbReference type="ARBA" id="ARBA00023242"/>
    </source>
</evidence>
<protein>
    <recommendedName>
        <fullName evidence="4">Anaphase-promoting complex subunit 13</fullName>
    </recommendedName>
    <alternativeName>
        <fullName evidence="10">Cyclosome subunit 13</fullName>
    </alternativeName>
</protein>
<proteinExistence type="inferred from homology"/>
<organism evidence="13">
    <name type="scientific">Octopus bimaculoides</name>
    <name type="common">California two-spotted octopus</name>
    <dbReference type="NCBI Taxonomy" id="37653"/>
    <lineage>
        <taxon>Eukaryota</taxon>
        <taxon>Metazoa</taxon>
        <taxon>Spiralia</taxon>
        <taxon>Lophotrochozoa</taxon>
        <taxon>Mollusca</taxon>
        <taxon>Cephalopoda</taxon>
        <taxon>Coleoidea</taxon>
        <taxon>Octopodiformes</taxon>
        <taxon>Octopoda</taxon>
        <taxon>Incirrata</taxon>
        <taxon>Octopodidae</taxon>
        <taxon>Octopus</taxon>
    </lineage>
</organism>
<keyword evidence="5" id="KW-0132">Cell division</keyword>
<dbReference type="GO" id="GO:0051301">
    <property type="term" value="P:cell division"/>
    <property type="evidence" value="ECO:0007669"/>
    <property type="project" value="UniProtKB-KW"/>
</dbReference>
<keyword evidence="6" id="KW-0498">Mitosis</keyword>
<comment type="similarity">
    <text evidence="3">Belongs to the APC13 family.</text>
</comment>
<comment type="pathway">
    <text evidence="2">Protein modification; protein ubiquitination.</text>
</comment>
<dbReference type="PANTHER" id="PTHR28672">
    <property type="entry name" value="ANAPHASE-PROMOTING COMPLEX SUBUNIT 13"/>
    <property type="match status" value="1"/>
</dbReference>
<evidence type="ECO:0000256" key="2">
    <source>
        <dbReference type="ARBA" id="ARBA00004906"/>
    </source>
</evidence>
<dbReference type="AlphaFoldDB" id="A0A0L8HY94"/>
<evidence type="ECO:0000313" key="13">
    <source>
        <dbReference type="EMBL" id="KOF94151.1"/>
    </source>
</evidence>
<evidence type="ECO:0000256" key="10">
    <source>
        <dbReference type="ARBA" id="ARBA00031338"/>
    </source>
</evidence>
<keyword evidence="9" id="KW-0131">Cell cycle</keyword>
<evidence type="ECO:0000256" key="5">
    <source>
        <dbReference type="ARBA" id="ARBA00022618"/>
    </source>
</evidence>
<comment type="function">
    <text evidence="11">Component of the anaphase promoting complex/cyclosome (APC/C), a cell cycle-regulated E3 ubiquitin ligase that controls progression through mitosis and the G1 phase of the cell cycle. The APC/C complex acts by mediating ubiquitination and subsequent degradation of target proteins: it mainly mediates the formation of 'Lys-11'-linked polyubiquitin chains and, to a lower extent, the formation of 'Lys-48'- and 'Lys-63'-linked polyubiquitin chains. The APC/C complex catalyzes assembly of branched 'Lys-11'-/'Lys-48'-linked branched ubiquitin chains on target proteins.</text>
</comment>
<evidence type="ECO:0000256" key="6">
    <source>
        <dbReference type="ARBA" id="ARBA00022776"/>
    </source>
</evidence>
<name>A0A0L8HY94_OCTBM</name>
<evidence type="ECO:0000256" key="1">
    <source>
        <dbReference type="ARBA" id="ARBA00004123"/>
    </source>
</evidence>
<keyword evidence="8" id="KW-0539">Nucleus</keyword>
<accession>A0A0L8HY94</accession>
<reference evidence="13" key="1">
    <citation type="submission" date="2015-07" db="EMBL/GenBank/DDBJ databases">
        <title>MeaNS - Measles Nucleotide Surveillance Program.</title>
        <authorList>
            <person name="Tran T."/>
            <person name="Druce J."/>
        </authorList>
    </citation>
    <scope>NUCLEOTIDE SEQUENCE</scope>
    <source>
        <strain evidence="13">UCB-OBI-ISO-001</strain>
        <tissue evidence="13">Gonad</tissue>
    </source>
</reference>
<sequence length="87" mass="10131">MQKRIRYSGLLHMDSQITIEGRMIDLIDEKWREDKLPMEDVAVPQMELPELEPDNGPTIETLHEQEQKWSDLSLHTFNPLPMSGGDK</sequence>